<reference evidence="2 3" key="1">
    <citation type="submission" date="2017-02" db="EMBL/GenBank/DDBJ databases">
        <title>Chromobacterium haemolyticum H5244.</title>
        <authorList>
            <person name="Gulvik C.A."/>
        </authorList>
    </citation>
    <scope>NUCLEOTIDE SEQUENCE [LARGE SCALE GENOMIC DNA]</scope>
    <source>
        <strain evidence="2 3">H5244</strain>
    </source>
</reference>
<dbReference type="Proteomes" id="UP000192721">
    <property type="component" value="Unassembled WGS sequence"/>
</dbReference>
<feature type="compositionally biased region" description="Basic and acidic residues" evidence="1">
    <location>
        <begin position="27"/>
        <end position="55"/>
    </location>
</feature>
<dbReference type="EMBL" id="MUKV01000043">
    <property type="protein sequence ID" value="OQS32798.1"/>
    <property type="molecule type" value="Genomic_DNA"/>
</dbReference>
<name>A0A1W0CDH4_9NEIS</name>
<sequence length="75" mass="8639">MTISIRVAASQVAEVRTATLYHFAKAEQDPQHAAKARETRRRLEDRAIERRRLEDTGDGWDTPPSCPARRIVRPR</sequence>
<evidence type="ECO:0000313" key="2">
    <source>
        <dbReference type="EMBL" id="OQS32798.1"/>
    </source>
</evidence>
<comment type="caution">
    <text evidence="2">The sequence shown here is derived from an EMBL/GenBank/DDBJ whole genome shotgun (WGS) entry which is preliminary data.</text>
</comment>
<evidence type="ECO:0000256" key="1">
    <source>
        <dbReference type="SAM" id="MobiDB-lite"/>
    </source>
</evidence>
<evidence type="ECO:0000313" key="3">
    <source>
        <dbReference type="Proteomes" id="UP000192721"/>
    </source>
</evidence>
<accession>A0A1W0CDH4</accession>
<feature type="region of interest" description="Disordered" evidence="1">
    <location>
        <begin position="27"/>
        <end position="75"/>
    </location>
</feature>
<dbReference type="AlphaFoldDB" id="A0A1W0CDH4"/>
<gene>
    <name evidence="2" type="ORF">B0T45_21070</name>
</gene>
<dbReference type="RefSeq" id="WP_081556825.1">
    <property type="nucleotide sequence ID" value="NZ_MUKV01000043.1"/>
</dbReference>
<protein>
    <submittedName>
        <fullName evidence="2">Uncharacterized protein</fullName>
    </submittedName>
</protein>
<organism evidence="2 3">
    <name type="scientific">Chromobacterium haemolyticum</name>
    <dbReference type="NCBI Taxonomy" id="394935"/>
    <lineage>
        <taxon>Bacteria</taxon>
        <taxon>Pseudomonadati</taxon>
        <taxon>Pseudomonadota</taxon>
        <taxon>Betaproteobacteria</taxon>
        <taxon>Neisseriales</taxon>
        <taxon>Chromobacteriaceae</taxon>
        <taxon>Chromobacterium</taxon>
    </lineage>
</organism>
<proteinExistence type="predicted"/>